<accession>A0AAN9QX05</accession>
<gene>
    <name evidence="1" type="ORF">VNO77_09402</name>
</gene>
<proteinExistence type="predicted"/>
<keyword evidence="2" id="KW-1185">Reference proteome</keyword>
<name>A0AAN9QX05_CANGL</name>
<dbReference type="AlphaFoldDB" id="A0AAN9QX05"/>
<protein>
    <submittedName>
        <fullName evidence="1">Uncharacterized protein</fullName>
    </submittedName>
</protein>
<dbReference type="EMBL" id="JAYMYQ010000002">
    <property type="protein sequence ID" value="KAK7350599.1"/>
    <property type="molecule type" value="Genomic_DNA"/>
</dbReference>
<comment type="caution">
    <text evidence="1">The sequence shown here is derived from an EMBL/GenBank/DDBJ whole genome shotgun (WGS) entry which is preliminary data.</text>
</comment>
<dbReference type="Proteomes" id="UP001367508">
    <property type="component" value="Unassembled WGS sequence"/>
</dbReference>
<sequence length="202" mass="23184">MIWLDKRKEQIHKREIYDIVYILRFQVWHECFWLYLKVQESKGRRKGSTHEVNGNMTCRLWKKEDPLQINAMNEEGLDIEKTNSNCNNISNTFNLDPIGIVNVVAQLVVGLAAICSRLDLQGPAEATIAKRNIGHPTFSGQHQLVQLDQETIEKKKTLKQLLHNHKLKMTGSSLPPRNIPSARLSQSFTIFILGTLPLQMVE</sequence>
<reference evidence="1 2" key="1">
    <citation type="submission" date="2024-01" db="EMBL/GenBank/DDBJ databases">
        <title>The genomes of 5 underutilized Papilionoideae crops provide insights into root nodulation and disease resistanc.</title>
        <authorList>
            <person name="Jiang F."/>
        </authorList>
    </citation>
    <scope>NUCLEOTIDE SEQUENCE [LARGE SCALE GENOMIC DNA]</scope>
    <source>
        <strain evidence="1">LVBAO_FW01</strain>
        <tissue evidence="1">Leaves</tissue>
    </source>
</reference>
<evidence type="ECO:0000313" key="1">
    <source>
        <dbReference type="EMBL" id="KAK7350599.1"/>
    </source>
</evidence>
<evidence type="ECO:0000313" key="2">
    <source>
        <dbReference type="Proteomes" id="UP001367508"/>
    </source>
</evidence>
<organism evidence="1 2">
    <name type="scientific">Canavalia gladiata</name>
    <name type="common">Sword bean</name>
    <name type="synonym">Dolichos gladiatus</name>
    <dbReference type="NCBI Taxonomy" id="3824"/>
    <lineage>
        <taxon>Eukaryota</taxon>
        <taxon>Viridiplantae</taxon>
        <taxon>Streptophyta</taxon>
        <taxon>Embryophyta</taxon>
        <taxon>Tracheophyta</taxon>
        <taxon>Spermatophyta</taxon>
        <taxon>Magnoliopsida</taxon>
        <taxon>eudicotyledons</taxon>
        <taxon>Gunneridae</taxon>
        <taxon>Pentapetalae</taxon>
        <taxon>rosids</taxon>
        <taxon>fabids</taxon>
        <taxon>Fabales</taxon>
        <taxon>Fabaceae</taxon>
        <taxon>Papilionoideae</taxon>
        <taxon>50 kb inversion clade</taxon>
        <taxon>NPAAA clade</taxon>
        <taxon>indigoferoid/millettioid clade</taxon>
        <taxon>Phaseoleae</taxon>
        <taxon>Canavalia</taxon>
    </lineage>
</organism>